<feature type="transmembrane region" description="Helical" evidence="25">
    <location>
        <begin position="12"/>
        <end position="34"/>
    </location>
</feature>
<evidence type="ECO:0000256" key="17">
    <source>
        <dbReference type="ARBA" id="ARBA00044903"/>
    </source>
</evidence>
<feature type="domain" description="Major facilitator superfamily (MFS) profile" evidence="26">
    <location>
        <begin position="14"/>
        <end position="413"/>
    </location>
</feature>
<evidence type="ECO:0000256" key="11">
    <source>
        <dbReference type="ARBA" id="ARBA00044884"/>
    </source>
</evidence>
<reference evidence="28" key="1">
    <citation type="journal article" date="2019" name="Int. J. Syst. Evol. Microbiol.">
        <title>The Global Catalogue of Microorganisms (GCM) 10K type strain sequencing project: providing services to taxonomists for standard genome sequencing and annotation.</title>
        <authorList>
            <consortium name="The Broad Institute Genomics Platform"/>
            <consortium name="The Broad Institute Genome Sequencing Center for Infectious Disease"/>
            <person name="Wu L."/>
            <person name="Ma J."/>
        </authorList>
    </citation>
    <scope>NUCLEOTIDE SEQUENCE [LARGE SCALE GENOMIC DNA]</scope>
    <source>
        <strain evidence="28">CCUG 59858</strain>
    </source>
</reference>
<comment type="catalytic activity">
    <reaction evidence="15">
        <text>L-arginyl-L-alpha-amino acid(out) = L-arginyl-L-alpha-amino acid(in)</text>
        <dbReference type="Rhea" id="RHEA:79371"/>
        <dbReference type="ChEBI" id="CHEBI:84315"/>
    </reaction>
</comment>
<feature type="transmembrane region" description="Helical" evidence="25">
    <location>
        <begin position="137"/>
        <end position="155"/>
    </location>
</feature>
<proteinExistence type="inferred from homology"/>
<protein>
    <recommendedName>
        <fullName evidence="21">Lysosomal dipeptide transporter MFSD1</fullName>
    </recommendedName>
    <alternativeName>
        <fullName evidence="22">Major facilitator superfamily domain-containing protein 1</fullName>
    </alternativeName>
</protein>
<comment type="catalytic activity">
    <reaction evidence="17">
        <text>L-arginyl-glycine(out) = L-arginyl-glycine(in)</text>
        <dbReference type="Rhea" id="RHEA:79391"/>
        <dbReference type="ChEBI" id="CHEBI:229955"/>
    </reaction>
</comment>
<evidence type="ECO:0000256" key="7">
    <source>
        <dbReference type="ARBA" id="ARBA00023228"/>
    </source>
</evidence>
<feature type="transmembrane region" description="Helical" evidence="25">
    <location>
        <begin position="105"/>
        <end position="125"/>
    </location>
</feature>
<evidence type="ECO:0000256" key="18">
    <source>
        <dbReference type="ARBA" id="ARBA00044912"/>
    </source>
</evidence>
<dbReference type="InterPro" id="IPR020846">
    <property type="entry name" value="MFS_dom"/>
</dbReference>
<comment type="catalytic activity">
    <reaction evidence="18">
        <text>L-histidyl-L-alpha-amino acid(out) = L-histidyl-L-alpha-amino acid(in)</text>
        <dbReference type="Rhea" id="RHEA:79379"/>
        <dbReference type="ChEBI" id="CHEBI:229964"/>
    </reaction>
</comment>
<accession>A0ABV8CHJ4</accession>
<evidence type="ECO:0000256" key="22">
    <source>
        <dbReference type="ARBA" id="ARBA00045018"/>
    </source>
</evidence>
<dbReference type="InterPro" id="IPR052187">
    <property type="entry name" value="MFSD1"/>
</dbReference>
<comment type="catalytic activity">
    <reaction evidence="14">
        <text>L-aspartyl-L-lysine(out) = L-aspartyl-L-lysine(in)</text>
        <dbReference type="Rhea" id="RHEA:79411"/>
        <dbReference type="ChEBI" id="CHEBI:229953"/>
    </reaction>
</comment>
<feature type="transmembrane region" description="Helical" evidence="25">
    <location>
        <begin position="286"/>
        <end position="304"/>
    </location>
</feature>
<keyword evidence="7" id="KW-0458">Lysosome</keyword>
<comment type="catalytic activity">
    <reaction evidence="9">
        <text>L-histidyl-glycine(out) = L-histidyl-glycine(in)</text>
        <dbReference type="Rhea" id="RHEA:79395"/>
        <dbReference type="ChEBI" id="CHEBI:229957"/>
    </reaction>
</comment>
<evidence type="ECO:0000256" key="8">
    <source>
        <dbReference type="ARBA" id="ARBA00044876"/>
    </source>
</evidence>
<evidence type="ECO:0000256" key="3">
    <source>
        <dbReference type="ARBA" id="ARBA00022448"/>
    </source>
</evidence>
<feature type="transmembrane region" description="Helical" evidence="25">
    <location>
        <begin position="339"/>
        <end position="359"/>
    </location>
</feature>
<comment type="catalytic activity">
    <reaction evidence="8">
        <text>L-lysyl-L-alanine(out) = L-lysyl-L-alanine(in)</text>
        <dbReference type="Rhea" id="RHEA:79399"/>
        <dbReference type="ChEBI" id="CHEBI:229954"/>
    </reaction>
</comment>
<evidence type="ECO:0000256" key="1">
    <source>
        <dbReference type="ARBA" id="ARBA00004155"/>
    </source>
</evidence>
<dbReference type="EMBL" id="JBHSAB010000029">
    <property type="protein sequence ID" value="MFC3909790.1"/>
    <property type="molecule type" value="Genomic_DNA"/>
</dbReference>
<dbReference type="InterPro" id="IPR036259">
    <property type="entry name" value="MFS_trans_sf"/>
</dbReference>
<feature type="transmembrane region" description="Helical" evidence="25">
    <location>
        <begin position="167"/>
        <end position="191"/>
    </location>
</feature>
<dbReference type="Pfam" id="PF07690">
    <property type="entry name" value="MFS_1"/>
    <property type="match status" value="2"/>
</dbReference>
<evidence type="ECO:0000256" key="24">
    <source>
        <dbReference type="ARBA" id="ARBA00046376"/>
    </source>
</evidence>
<comment type="catalytic activity">
    <reaction evidence="20">
        <text>L-lysyl-glycine(out) = L-lysyl-glycine(in)</text>
        <dbReference type="Rhea" id="RHEA:79407"/>
        <dbReference type="ChEBI" id="CHEBI:191202"/>
    </reaction>
</comment>
<dbReference type="InterPro" id="IPR011701">
    <property type="entry name" value="MFS"/>
</dbReference>
<gene>
    <name evidence="27" type="ORF">ACFORL_11980</name>
</gene>
<evidence type="ECO:0000256" key="12">
    <source>
        <dbReference type="ARBA" id="ARBA00044891"/>
    </source>
</evidence>
<keyword evidence="3" id="KW-0813">Transport</keyword>
<feature type="transmembrane region" description="Helical" evidence="25">
    <location>
        <begin position="54"/>
        <end position="75"/>
    </location>
</feature>
<evidence type="ECO:0000256" key="2">
    <source>
        <dbReference type="ARBA" id="ARBA00008335"/>
    </source>
</evidence>
<comment type="catalytic activity">
    <reaction evidence="11">
        <text>L-alpha-aminoacyl-L-histidine(out) = L-alpha-aminoacyl-L-histidine(in)</text>
        <dbReference type="Rhea" id="RHEA:79375"/>
        <dbReference type="ChEBI" id="CHEBI:229967"/>
    </reaction>
</comment>
<sequence>MTSLSKKNPGLAYASFVVGLCALFLFYKYVLQIFPSIITDELMQTFKLTGTGLGNLAATFYYAYMITQLFVGILMDKFSSRLLTSLAIGCCALGALIFSQMYSEFYAGVARALMGMGVAFATVSYLKLAAMWFPARYYSFVSGLLATAVMLGAVFGQTPLSLLTDWLGWRDCLLLVGVFGLALAFIFALAVRDSQPESAVQTPLNFSDIMTVLKNKQNWLLTLYSGFAFSPLAVFGGLWGNPFLQQAYLIDKTQASSLMSLVFIGLGIGSPLSGLLAQRLNARRKVMFAGLLLSLITITMVIYYPSSSLLVAGSQLFLFGLGTGAFMLVFTIGKETNKLCLTATVIAMINTSDAFLDALTEPLIGRLLDLSGAQMVDGVTRFTLTGFHTALAILPLYLLLGLVFLGLVQERAS</sequence>
<keyword evidence="5 25" id="KW-1133">Transmembrane helix</keyword>
<evidence type="ECO:0000256" key="5">
    <source>
        <dbReference type="ARBA" id="ARBA00022989"/>
    </source>
</evidence>
<dbReference type="PANTHER" id="PTHR23512">
    <property type="entry name" value="MAJOR FACILITATOR SUPERFAMILY DOMAIN-CONTAINING PROTEIN 1"/>
    <property type="match status" value="1"/>
</dbReference>
<keyword evidence="28" id="KW-1185">Reference proteome</keyword>
<comment type="catalytic activity">
    <reaction evidence="12">
        <text>L-lysyl-L-alpha-amino acid(out) = L-lysyl-L-alpha-amino acid(in)</text>
        <dbReference type="Rhea" id="RHEA:79387"/>
        <dbReference type="ChEBI" id="CHEBI:229965"/>
    </reaction>
</comment>
<dbReference type="PANTHER" id="PTHR23512:SF3">
    <property type="entry name" value="MAJOR FACILITATOR SUPERFAMILY DOMAIN-CONTAINING PROTEIN 1"/>
    <property type="match status" value="1"/>
</dbReference>
<keyword evidence="6 25" id="KW-0472">Membrane</keyword>
<comment type="subunit">
    <text evidence="24">Homodimer. Interacts with lysosomal protein GLMP (via lumenal domain); the interaction starts while both proteins are still in the endoplasmic reticulum and is required for stabilization of MFSD1 in lysosomes but has no direct effect on its targeting to lysosomes or transporter activity.</text>
</comment>
<evidence type="ECO:0000256" key="4">
    <source>
        <dbReference type="ARBA" id="ARBA00022692"/>
    </source>
</evidence>
<evidence type="ECO:0000256" key="20">
    <source>
        <dbReference type="ARBA" id="ARBA00044924"/>
    </source>
</evidence>
<evidence type="ECO:0000313" key="28">
    <source>
        <dbReference type="Proteomes" id="UP001595758"/>
    </source>
</evidence>
<evidence type="ECO:0000256" key="10">
    <source>
        <dbReference type="ARBA" id="ARBA00044881"/>
    </source>
</evidence>
<keyword evidence="4 25" id="KW-0812">Transmembrane</keyword>
<evidence type="ECO:0000256" key="13">
    <source>
        <dbReference type="ARBA" id="ARBA00044893"/>
    </source>
</evidence>
<evidence type="ECO:0000313" key="27">
    <source>
        <dbReference type="EMBL" id="MFC3909790.1"/>
    </source>
</evidence>
<evidence type="ECO:0000256" key="23">
    <source>
        <dbReference type="ARBA" id="ARBA00045709"/>
    </source>
</evidence>
<evidence type="ECO:0000256" key="14">
    <source>
        <dbReference type="ARBA" id="ARBA00044898"/>
    </source>
</evidence>
<feature type="transmembrane region" description="Helical" evidence="25">
    <location>
        <begin position="258"/>
        <end position="277"/>
    </location>
</feature>
<evidence type="ECO:0000256" key="9">
    <source>
        <dbReference type="ARBA" id="ARBA00044878"/>
    </source>
</evidence>
<dbReference type="Proteomes" id="UP001595758">
    <property type="component" value="Unassembled WGS sequence"/>
</dbReference>
<comment type="function">
    <text evidence="23">Lysosomal dipeptide uniporter that selectively exports lysine, arginine or histidine-containing dipeptides with a net positive charge from the lysosome lumen into the cytosol. Could play a role in a specific type of protein O-glycosylation indirectly regulating macrophages migration and tissue invasion. Also essential for liver homeostasis.</text>
</comment>
<dbReference type="RefSeq" id="WP_382344344.1">
    <property type="nucleotide sequence ID" value="NZ_JBHSAB010000029.1"/>
</dbReference>
<evidence type="ECO:0000256" key="21">
    <source>
        <dbReference type="ARBA" id="ARBA00044985"/>
    </source>
</evidence>
<feature type="transmembrane region" description="Helical" evidence="25">
    <location>
        <begin position="82"/>
        <end position="99"/>
    </location>
</feature>
<dbReference type="PROSITE" id="PS50850">
    <property type="entry name" value="MFS"/>
    <property type="match status" value="1"/>
</dbReference>
<comment type="catalytic activity">
    <reaction evidence="16">
        <text>L-lysyl-L-lysine(out) = L-lysyl-L-lysine(in)</text>
        <dbReference type="Rhea" id="RHEA:79403"/>
        <dbReference type="ChEBI" id="CHEBI:229956"/>
    </reaction>
</comment>
<comment type="catalytic activity">
    <reaction evidence="13">
        <text>L-alpha-aminoacyl-L-lysine(out) = L-alpha-aminoacyl-L-lysine(in)</text>
        <dbReference type="Rhea" id="RHEA:79383"/>
        <dbReference type="ChEBI" id="CHEBI:229966"/>
    </reaction>
</comment>
<comment type="caution">
    <text evidence="27">The sequence shown here is derived from an EMBL/GenBank/DDBJ whole genome shotgun (WGS) entry which is preliminary data.</text>
</comment>
<comment type="similarity">
    <text evidence="2">Belongs to the major facilitator superfamily.</text>
</comment>
<evidence type="ECO:0000256" key="19">
    <source>
        <dbReference type="ARBA" id="ARBA00044919"/>
    </source>
</evidence>
<comment type="subcellular location">
    <subcellularLocation>
        <location evidence="1">Lysosome membrane</location>
        <topology evidence="1">Multi-pass membrane protein</topology>
    </subcellularLocation>
</comment>
<evidence type="ECO:0000256" key="16">
    <source>
        <dbReference type="ARBA" id="ARBA00044900"/>
    </source>
</evidence>
<dbReference type="SUPFAM" id="SSF103473">
    <property type="entry name" value="MFS general substrate transporter"/>
    <property type="match status" value="1"/>
</dbReference>
<feature type="transmembrane region" description="Helical" evidence="25">
    <location>
        <begin position="387"/>
        <end position="408"/>
    </location>
</feature>
<evidence type="ECO:0000259" key="26">
    <source>
        <dbReference type="PROSITE" id="PS50850"/>
    </source>
</evidence>
<feature type="transmembrane region" description="Helical" evidence="25">
    <location>
        <begin position="310"/>
        <end position="332"/>
    </location>
</feature>
<name>A0ABV8CHJ4_9GAMM</name>
<dbReference type="Gene3D" id="1.20.1250.20">
    <property type="entry name" value="MFS general substrate transporter like domains"/>
    <property type="match status" value="2"/>
</dbReference>
<comment type="catalytic activity">
    <reaction evidence="10">
        <text>L-alpha-aminoacyl-L-arginine(out) = L-alpha-aminoacyl-L-arginine(in)</text>
        <dbReference type="Rhea" id="RHEA:79367"/>
        <dbReference type="ChEBI" id="CHEBI:229968"/>
    </reaction>
</comment>
<evidence type="ECO:0000256" key="6">
    <source>
        <dbReference type="ARBA" id="ARBA00023136"/>
    </source>
</evidence>
<organism evidence="27 28">
    <name type="scientific">Legionella dresdenensis</name>
    <dbReference type="NCBI Taxonomy" id="450200"/>
    <lineage>
        <taxon>Bacteria</taxon>
        <taxon>Pseudomonadati</taxon>
        <taxon>Pseudomonadota</taxon>
        <taxon>Gammaproteobacteria</taxon>
        <taxon>Legionellales</taxon>
        <taxon>Legionellaceae</taxon>
        <taxon>Legionella</taxon>
    </lineage>
</organism>
<evidence type="ECO:0000256" key="15">
    <source>
        <dbReference type="ARBA" id="ARBA00044899"/>
    </source>
</evidence>
<feature type="transmembrane region" description="Helical" evidence="25">
    <location>
        <begin position="219"/>
        <end position="238"/>
    </location>
</feature>
<evidence type="ECO:0000256" key="25">
    <source>
        <dbReference type="SAM" id="Phobius"/>
    </source>
</evidence>
<comment type="catalytic activity">
    <reaction evidence="19">
        <text>L-alanyl-L-lysine(out) = L-alanyl-L-lysine(in)</text>
        <dbReference type="Rhea" id="RHEA:79415"/>
        <dbReference type="ChEBI" id="CHEBI:192470"/>
    </reaction>
</comment>